<dbReference type="EC" id="6.3.5.4" evidence="3"/>
<evidence type="ECO:0000256" key="8">
    <source>
        <dbReference type="ARBA" id="ARBA00048741"/>
    </source>
</evidence>
<dbReference type="CDD" id="cd01991">
    <property type="entry name" value="Asn_synthase_B_C"/>
    <property type="match status" value="1"/>
</dbReference>
<evidence type="ECO:0000256" key="1">
    <source>
        <dbReference type="ARBA" id="ARBA00005187"/>
    </source>
</evidence>
<dbReference type="Gene3D" id="3.40.50.620">
    <property type="entry name" value="HUPs"/>
    <property type="match status" value="2"/>
</dbReference>
<evidence type="ECO:0000256" key="3">
    <source>
        <dbReference type="ARBA" id="ARBA00012737"/>
    </source>
</evidence>
<dbReference type="SUPFAM" id="SSF56235">
    <property type="entry name" value="N-terminal nucleophile aminohydrolases (Ntn hydrolases)"/>
    <property type="match status" value="1"/>
</dbReference>
<comment type="caution">
    <text evidence="10">The sequence shown here is derived from an EMBL/GenBank/DDBJ whole genome shotgun (WGS) entry which is preliminary data.</text>
</comment>
<protein>
    <recommendedName>
        <fullName evidence="3">asparagine synthase (glutamine-hydrolyzing)</fullName>
        <ecNumber evidence="3">6.3.5.4</ecNumber>
    </recommendedName>
</protein>
<feature type="domain" description="Glutamine amidotransferase type-2" evidence="9">
    <location>
        <begin position="2"/>
        <end position="213"/>
    </location>
</feature>
<comment type="pathway">
    <text evidence="1">Amino-acid biosynthesis; L-asparagine biosynthesis; L-asparagine from L-aspartate (L-Gln route): step 1/1.</text>
</comment>
<name>A0ABS4TWJ7_9PSEU</name>
<evidence type="ECO:0000256" key="2">
    <source>
        <dbReference type="ARBA" id="ARBA00005752"/>
    </source>
</evidence>
<evidence type="ECO:0000256" key="5">
    <source>
        <dbReference type="ARBA" id="ARBA00022840"/>
    </source>
</evidence>
<dbReference type="PIRSF" id="PIRSF001589">
    <property type="entry name" value="Asn_synthetase_glu-h"/>
    <property type="match status" value="1"/>
</dbReference>
<comment type="similarity">
    <text evidence="2">Belongs to the asparagine synthetase family.</text>
</comment>
<keyword evidence="6" id="KW-0028">Amino-acid biosynthesis</keyword>
<evidence type="ECO:0000259" key="9">
    <source>
        <dbReference type="PROSITE" id="PS51278"/>
    </source>
</evidence>
<dbReference type="GO" id="GO:0004066">
    <property type="term" value="F:asparagine synthase (glutamine-hydrolyzing) activity"/>
    <property type="evidence" value="ECO:0007669"/>
    <property type="project" value="UniProtKB-EC"/>
</dbReference>
<keyword evidence="4" id="KW-0547">Nucleotide-binding</keyword>
<dbReference type="InterPro" id="IPR051786">
    <property type="entry name" value="ASN_synthetase/amidase"/>
</dbReference>
<dbReference type="Pfam" id="PF13537">
    <property type="entry name" value="GATase_7"/>
    <property type="match status" value="1"/>
</dbReference>
<proteinExistence type="inferred from homology"/>
<dbReference type="Gene3D" id="3.60.20.10">
    <property type="entry name" value="Glutamine Phosphoribosylpyrophosphate, subunit 1, domain 1"/>
    <property type="match status" value="1"/>
</dbReference>
<dbReference type="PANTHER" id="PTHR43284">
    <property type="entry name" value="ASPARAGINE SYNTHETASE (GLUTAMINE-HYDROLYZING)"/>
    <property type="match status" value="1"/>
</dbReference>
<dbReference type="EMBL" id="JAGINW010000001">
    <property type="protein sequence ID" value="MBP2328358.1"/>
    <property type="molecule type" value="Genomic_DNA"/>
</dbReference>
<dbReference type="RefSeq" id="WP_209645362.1">
    <property type="nucleotide sequence ID" value="NZ_JAGINW010000001.1"/>
</dbReference>
<dbReference type="InterPro" id="IPR033738">
    <property type="entry name" value="AsnB_N"/>
</dbReference>
<keyword evidence="10" id="KW-0436">Ligase</keyword>
<evidence type="ECO:0000313" key="10">
    <source>
        <dbReference type="EMBL" id="MBP2328358.1"/>
    </source>
</evidence>
<dbReference type="PANTHER" id="PTHR43284:SF1">
    <property type="entry name" value="ASPARAGINE SYNTHETASE"/>
    <property type="match status" value="1"/>
</dbReference>
<keyword evidence="7" id="KW-0315">Glutamine amidotransferase</keyword>
<evidence type="ECO:0000256" key="6">
    <source>
        <dbReference type="ARBA" id="ARBA00022888"/>
    </source>
</evidence>
<gene>
    <name evidence="10" type="ORF">JOF56_008743</name>
</gene>
<dbReference type="InterPro" id="IPR029055">
    <property type="entry name" value="Ntn_hydrolases_N"/>
</dbReference>
<dbReference type="Proteomes" id="UP001519332">
    <property type="component" value="Unassembled WGS sequence"/>
</dbReference>
<organism evidence="10 11">
    <name type="scientific">Kibdelosporangium banguiense</name>
    <dbReference type="NCBI Taxonomy" id="1365924"/>
    <lineage>
        <taxon>Bacteria</taxon>
        <taxon>Bacillati</taxon>
        <taxon>Actinomycetota</taxon>
        <taxon>Actinomycetes</taxon>
        <taxon>Pseudonocardiales</taxon>
        <taxon>Pseudonocardiaceae</taxon>
        <taxon>Kibdelosporangium</taxon>
    </lineage>
</organism>
<dbReference type="InterPro" id="IPR014729">
    <property type="entry name" value="Rossmann-like_a/b/a_fold"/>
</dbReference>
<evidence type="ECO:0000313" key="11">
    <source>
        <dbReference type="Proteomes" id="UP001519332"/>
    </source>
</evidence>
<accession>A0ABS4TWJ7</accession>
<dbReference type="InterPro" id="IPR017932">
    <property type="entry name" value="GATase_2_dom"/>
</dbReference>
<keyword evidence="6" id="KW-0061">Asparagine biosynthesis</keyword>
<keyword evidence="5" id="KW-0067">ATP-binding</keyword>
<dbReference type="NCBIfam" id="TIGR01536">
    <property type="entry name" value="asn_synth_AEB"/>
    <property type="match status" value="1"/>
</dbReference>
<evidence type="ECO:0000256" key="4">
    <source>
        <dbReference type="ARBA" id="ARBA00022741"/>
    </source>
</evidence>
<dbReference type="Pfam" id="PF00733">
    <property type="entry name" value="Asn_synthase"/>
    <property type="match status" value="1"/>
</dbReference>
<keyword evidence="11" id="KW-1185">Reference proteome</keyword>
<dbReference type="InterPro" id="IPR001962">
    <property type="entry name" value="Asn_synthase"/>
</dbReference>
<evidence type="ECO:0000256" key="7">
    <source>
        <dbReference type="ARBA" id="ARBA00022962"/>
    </source>
</evidence>
<dbReference type="InterPro" id="IPR006426">
    <property type="entry name" value="Asn_synth_AEB"/>
</dbReference>
<dbReference type="PROSITE" id="PS51278">
    <property type="entry name" value="GATASE_TYPE_2"/>
    <property type="match status" value="1"/>
</dbReference>
<comment type="catalytic activity">
    <reaction evidence="8">
        <text>L-aspartate + L-glutamine + ATP + H2O = L-asparagine + L-glutamate + AMP + diphosphate + H(+)</text>
        <dbReference type="Rhea" id="RHEA:12228"/>
        <dbReference type="ChEBI" id="CHEBI:15377"/>
        <dbReference type="ChEBI" id="CHEBI:15378"/>
        <dbReference type="ChEBI" id="CHEBI:29985"/>
        <dbReference type="ChEBI" id="CHEBI:29991"/>
        <dbReference type="ChEBI" id="CHEBI:30616"/>
        <dbReference type="ChEBI" id="CHEBI:33019"/>
        <dbReference type="ChEBI" id="CHEBI:58048"/>
        <dbReference type="ChEBI" id="CHEBI:58359"/>
        <dbReference type="ChEBI" id="CHEBI:456215"/>
        <dbReference type="EC" id="6.3.5.4"/>
    </reaction>
</comment>
<dbReference type="CDD" id="cd00712">
    <property type="entry name" value="AsnB"/>
    <property type="match status" value="1"/>
</dbReference>
<reference evidence="10 11" key="1">
    <citation type="submission" date="2021-03" db="EMBL/GenBank/DDBJ databases">
        <title>Sequencing the genomes of 1000 actinobacteria strains.</title>
        <authorList>
            <person name="Klenk H.-P."/>
        </authorList>
    </citation>
    <scope>NUCLEOTIDE SEQUENCE [LARGE SCALE GENOMIC DNA]</scope>
    <source>
        <strain evidence="10 11">DSM 46670</strain>
    </source>
</reference>
<dbReference type="SUPFAM" id="SSF52402">
    <property type="entry name" value="Adenine nucleotide alpha hydrolases-like"/>
    <property type="match status" value="1"/>
</dbReference>
<sequence length="668" mass="74082">MCGVVGFVNSGKRKDDRITGLRRGIRAIAHRGPDEAGIYDDNEFSLGTVRLSVIDPQLGKQPMVTADERFVLGLNGEIFNYLELRQELEARGIRFATRSDTEVLLYSLVVWGEQALDRLNGQFAFAFYDRERRELLLGRDPFGERPLFYTQQDGVFYFASEIKGLFAFGEVRRELSAEGVRANGRYWTPVPGETCFAGVRSLPPGHVVRVGPHGMTLSPYFEIPIDRGDIGRPAWTFDEAKAELRDRLEDAVRLRLRGDYPLGAFLSGGLDSSIIASIVRQNTTGELPTFSITMPGSWADESAYQKIIAAKLGTEHSCVVVTGRDIRERFPNLVRKCEALLHFGAPVAVEMLAEHVGQSGVRIVLGGEGADESFFGYDILKEATVLDSCLAGGFTAEQETLLGSSLDDLLHTDPTTPAAILRFFQDQAGNGSPILGAHLRRFESELLPGLLAAAGQGIADDDRRLAGFARSQVTGFDDLDMVGRSQWLDFQTLLIGYGMTCLADRPGAGCRIEARYPFVDRSVVGFAARLPREWKLSGMTREKHILREAYADVLPHEIRERPKFGMRIPGAEHLLPTGAGDWVDELTSPRRVRDCGVLDERGVHGLFEKVQSFSDGPVPFPYNHAYLQVLSTLLLQESLVDNFQLPEVDIDRILLREFDGTGGKLLRR</sequence>